<dbReference type="Pfam" id="PF01755">
    <property type="entry name" value="Glyco_transf_25"/>
    <property type="match status" value="1"/>
</dbReference>
<organism evidence="2 3">
    <name type="scientific">Martelella lutilitoris</name>
    <dbReference type="NCBI Taxonomy" id="2583532"/>
    <lineage>
        <taxon>Bacteria</taxon>
        <taxon>Pseudomonadati</taxon>
        <taxon>Pseudomonadota</taxon>
        <taxon>Alphaproteobacteria</taxon>
        <taxon>Hyphomicrobiales</taxon>
        <taxon>Aurantimonadaceae</taxon>
        <taxon>Martelella</taxon>
    </lineage>
</organism>
<protein>
    <submittedName>
        <fullName evidence="2">Glycosyltransferase family 25 protein</fullName>
    </submittedName>
</protein>
<dbReference type="RefSeq" id="WP_138749399.1">
    <property type="nucleotide sequence ID" value="NZ_VCLB01000008.1"/>
</dbReference>
<dbReference type="Proteomes" id="UP000307874">
    <property type="component" value="Unassembled WGS sequence"/>
</dbReference>
<dbReference type="GO" id="GO:0016740">
    <property type="term" value="F:transferase activity"/>
    <property type="evidence" value="ECO:0007669"/>
    <property type="project" value="UniProtKB-KW"/>
</dbReference>
<accession>A0A5C4JP24</accession>
<keyword evidence="2" id="KW-0808">Transferase</keyword>
<proteinExistence type="predicted"/>
<dbReference type="InterPro" id="IPR002654">
    <property type="entry name" value="Glyco_trans_25"/>
</dbReference>
<evidence type="ECO:0000259" key="1">
    <source>
        <dbReference type="Pfam" id="PF01755"/>
    </source>
</evidence>
<comment type="caution">
    <text evidence="2">The sequence shown here is derived from an EMBL/GenBank/DDBJ whole genome shotgun (WGS) entry which is preliminary data.</text>
</comment>
<evidence type="ECO:0000313" key="2">
    <source>
        <dbReference type="EMBL" id="TNB46961.1"/>
    </source>
</evidence>
<dbReference type="AlphaFoldDB" id="A0A5C4JP24"/>
<dbReference type="CDD" id="cd06532">
    <property type="entry name" value="Glyco_transf_25"/>
    <property type="match status" value="1"/>
</dbReference>
<reference evidence="2 3" key="1">
    <citation type="submission" date="2019-06" db="EMBL/GenBank/DDBJ databases">
        <title>Martelella lutilitoris sp. nov., isolated from a tidal mudflat.</title>
        <authorList>
            <person name="Kim Y.-J."/>
        </authorList>
    </citation>
    <scope>NUCLEOTIDE SEQUENCE [LARGE SCALE GENOMIC DNA]</scope>
    <source>
        <strain evidence="2 3">GH2-6</strain>
    </source>
</reference>
<dbReference type="EMBL" id="VCLB01000008">
    <property type="protein sequence ID" value="TNB46961.1"/>
    <property type="molecule type" value="Genomic_DNA"/>
</dbReference>
<name>A0A5C4JP24_9HYPH</name>
<feature type="domain" description="Glycosyl transferase family 25" evidence="1">
    <location>
        <begin position="3"/>
        <end position="176"/>
    </location>
</feature>
<dbReference type="OrthoDB" id="259382at2"/>
<evidence type="ECO:0000313" key="3">
    <source>
        <dbReference type="Proteomes" id="UP000307874"/>
    </source>
</evidence>
<gene>
    <name evidence="2" type="ORF">FF124_15555</name>
</gene>
<sequence length="266" mass="28734">MLTFVINLDRDTDRLAAIEEIMAARGLDFTRLAASDARLLGDDEVARLSAFPAPFSREMTRGEIGCYLSHRRAWSALVESGAPAAAVFEDDVEISASTRAVLDGLASRLPAGVDIVKIETSMKPAELARKTEVMLGAHALKRLVGCHIGSAGYVITRQGAEKMLARSQTLFVPVDAALFDPRAGIRNDLSVMQVVPALCVQNRYVAGGAGAEDVATSIEERGKRKSYGRSAAEIALNRTRDRIAVIARKISAVIARRRAAIVEYRP</sequence>
<keyword evidence="3" id="KW-1185">Reference proteome</keyword>